<dbReference type="InterPro" id="IPR003597">
    <property type="entry name" value="Ig_C1-set"/>
</dbReference>
<dbReference type="SMART" id="SM00407">
    <property type="entry name" value="IGc1"/>
    <property type="match status" value="1"/>
</dbReference>
<dbReference type="PANTHER" id="PTHR23411">
    <property type="entry name" value="TAPASIN"/>
    <property type="match status" value="1"/>
</dbReference>
<keyword evidence="2" id="KW-0393">Immunoglobulin domain</keyword>
<reference evidence="5" key="2">
    <citation type="submission" date="2025-08" db="UniProtKB">
        <authorList>
            <consortium name="Ensembl"/>
        </authorList>
    </citation>
    <scope>IDENTIFICATION</scope>
</reference>
<evidence type="ECO:0000256" key="1">
    <source>
        <dbReference type="ARBA" id="ARBA00023157"/>
    </source>
</evidence>
<proteinExistence type="predicted"/>
<dbReference type="Gene3D" id="2.60.40.10">
    <property type="entry name" value="Immunoglobulins"/>
    <property type="match status" value="1"/>
</dbReference>
<accession>A0A8K9WLE5</accession>
<evidence type="ECO:0000313" key="6">
    <source>
        <dbReference type="Proteomes" id="UP000694395"/>
    </source>
</evidence>
<reference evidence="5" key="3">
    <citation type="submission" date="2025-09" db="UniProtKB">
        <authorList>
            <consortium name="Ensembl"/>
        </authorList>
    </citation>
    <scope>IDENTIFICATION</scope>
</reference>
<dbReference type="AlphaFoldDB" id="A0A8K9WLE5"/>
<dbReference type="InterPro" id="IPR050380">
    <property type="entry name" value="Immune_Resp_Modulators"/>
</dbReference>
<dbReference type="Pfam" id="PF07654">
    <property type="entry name" value="C1-set"/>
    <property type="match status" value="1"/>
</dbReference>
<dbReference type="Ensembl" id="ENSOMYT00000155599.1">
    <property type="protein sequence ID" value="ENSOMYP00000108541.1"/>
    <property type="gene ID" value="ENSOMYG00000066378.1"/>
</dbReference>
<dbReference type="InterPro" id="IPR036179">
    <property type="entry name" value="Ig-like_dom_sf"/>
</dbReference>
<evidence type="ECO:0000313" key="5">
    <source>
        <dbReference type="Ensembl" id="ENSOMYP00000108541.1"/>
    </source>
</evidence>
<dbReference type="PROSITE" id="PS50835">
    <property type="entry name" value="IG_LIKE"/>
    <property type="match status" value="1"/>
</dbReference>
<dbReference type="SUPFAM" id="SSF48726">
    <property type="entry name" value="Immunoglobulin"/>
    <property type="match status" value="1"/>
</dbReference>
<organism evidence="5 6">
    <name type="scientific">Oncorhynchus mykiss</name>
    <name type="common">Rainbow trout</name>
    <name type="synonym">Salmo gairdneri</name>
    <dbReference type="NCBI Taxonomy" id="8022"/>
    <lineage>
        <taxon>Eukaryota</taxon>
        <taxon>Metazoa</taxon>
        <taxon>Chordata</taxon>
        <taxon>Craniata</taxon>
        <taxon>Vertebrata</taxon>
        <taxon>Euteleostomi</taxon>
        <taxon>Actinopterygii</taxon>
        <taxon>Neopterygii</taxon>
        <taxon>Teleostei</taxon>
        <taxon>Protacanthopterygii</taxon>
        <taxon>Salmoniformes</taxon>
        <taxon>Salmonidae</taxon>
        <taxon>Salmoninae</taxon>
        <taxon>Oncorhynchus</taxon>
    </lineage>
</organism>
<dbReference type="CDD" id="cd00098">
    <property type="entry name" value="IgC1"/>
    <property type="match status" value="1"/>
</dbReference>
<keyword evidence="6" id="KW-1185">Reference proteome</keyword>
<keyword evidence="1" id="KW-1015">Disulfide bond</keyword>
<dbReference type="FunFam" id="2.60.40.10:FF:000283">
    <property type="entry name" value="Immunoglobulin kappa constant"/>
    <property type="match status" value="1"/>
</dbReference>
<evidence type="ECO:0000259" key="4">
    <source>
        <dbReference type="PROSITE" id="PS50835"/>
    </source>
</evidence>
<feature type="domain" description="Ig-like" evidence="4">
    <location>
        <begin position="7"/>
        <end position="106"/>
    </location>
</feature>
<dbReference type="Proteomes" id="UP000694395">
    <property type="component" value="Chromosome 13"/>
</dbReference>
<evidence type="ECO:0000256" key="2">
    <source>
        <dbReference type="ARBA" id="ARBA00023319"/>
    </source>
</evidence>
<sequence>VQRVIPPNIKLHPLWEGMEEGSKVGLFCILSGFYPDKLSVEWQVDGRAVTTSPVQQKLQSVEGEENTFSLSSQLELDQSQWTQGSKVTCKATLNASQGPPVSRTTSICSGGFQ</sequence>
<dbReference type="GeneTree" id="ENSGT00940000178126"/>
<feature type="region of interest" description="Disordered" evidence="3">
    <location>
        <begin position="94"/>
        <end position="113"/>
    </location>
</feature>
<name>A0A8K9WLE5_ONCMY</name>
<protein>
    <recommendedName>
        <fullName evidence="4">Ig-like domain-containing protein</fullName>
    </recommendedName>
</protein>
<reference evidence="5" key="1">
    <citation type="submission" date="2020-07" db="EMBL/GenBank/DDBJ databases">
        <title>A long reads based de novo assembly of the rainbow trout Arlee double haploid line genome.</title>
        <authorList>
            <person name="Gao G."/>
            <person name="Palti Y."/>
        </authorList>
    </citation>
    <scope>NUCLEOTIDE SEQUENCE [LARGE SCALE GENOMIC DNA]</scope>
</reference>
<dbReference type="InterPro" id="IPR007110">
    <property type="entry name" value="Ig-like_dom"/>
</dbReference>
<evidence type="ECO:0000256" key="3">
    <source>
        <dbReference type="SAM" id="MobiDB-lite"/>
    </source>
</evidence>
<dbReference type="InterPro" id="IPR013783">
    <property type="entry name" value="Ig-like_fold"/>
</dbReference>